<name>A0A1X7UPM6_AMPQE</name>
<evidence type="ECO:0000313" key="1">
    <source>
        <dbReference type="EnsemblMetazoa" id="Aqu2.1.29713_001"/>
    </source>
</evidence>
<protein>
    <submittedName>
        <fullName evidence="1">Uncharacterized protein</fullName>
    </submittedName>
</protein>
<proteinExistence type="predicted"/>
<sequence length="63" mass="7510">MKNHISLTQEKRIGKQILEEQQTFIMKHFQMRLRTTAYSRYTVPLPLELSTGNIKDSMKETRL</sequence>
<accession>A0A1X7UPM6</accession>
<reference evidence="1" key="1">
    <citation type="submission" date="2017-05" db="UniProtKB">
        <authorList>
            <consortium name="EnsemblMetazoa"/>
        </authorList>
    </citation>
    <scope>IDENTIFICATION</scope>
</reference>
<dbReference type="AlphaFoldDB" id="A0A1X7UPM6"/>
<organism evidence="1">
    <name type="scientific">Amphimedon queenslandica</name>
    <name type="common">Sponge</name>
    <dbReference type="NCBI Taxonomy" id="400682"/>
    <lineage>
        <taxon>Eukaryota</taxon>
        <taxon>Metazoa</taxon>
        <taxon>Porifera</taxon>
        <taxon>Demospongiae</taxon>
        <taxon>Heteroscleromorpha</taxon>
        <taxon>Haplosclerida</taxon>
        <taxon>Niphatidae</taxon>
        <taxon>Amphimedon</taxon>
    </lineage>
</organism>
<dbReference type="EnsemblMetazoa" id="Aqu2.1.29713_001">
    <property type="protein sequence ID" value="Aqu2.1.29713_001"/>
    <property type="gene ID" value="Aqu2.1.29713"/>
</dbReference>
<dbReference type="InParanoid" id="A0A1X7UPM6"/>